<evidence type="ECO:0000313" key="2">
    <source>
        <dbReference type="EMBL" id="GMR43786.1"/>
    </source>
</evidence>
<accession>A0AAN4ZN65</accession>
<proteinExistence type="predicted"/>
<gene>
    <name evidence="2" type="ORF">PMAYCL1PPCAC_13981</name>
</gene>
<dbReference type="Proteomes" id="UP001328107">
    <property type="component" value="Unassembled WGS sequence"/>
</dbReference>
<feature type="non-terminal residue" evidence="2">
    <location>
        <position position="121"/>
    </location>
</feature>
<name>A0AAN4ZN65_9BILA</name>
<sequence>QLEPKYEPTDLPLSTLGDNKMELKEEDFKEEDTLNSNAVSHIFDLLTLADDPNENQGRQTYSNEDHDSLGSDMIEREGENQEEFGKENVWKTRRSRNLDSMADDSIDNEEIEKETFDGVPD</sequence>
<feature type="compositionally biased region" description="Acidic residues" evidence="1">
    <location>
        <begin position="101"/>
        <end position="112"/>
    </location>
</feature>
<reference evidence="3" key="1">
    <citation type="submission" date="2022-10" db="EMBL/GenBank/DDBJ databases">
        <title>Genome assembly of Pristionchus species.</title>
        <authorList>
            <person name="Yoshida K."/>
            <person name="Sommer R.J."/>
        </authorList>
    </citation>
    <scope>NUCLEOTIDE SEQUENCE [LARGE SCALE GENOMIC DNA]</scope>
    <source>
        <strain evidence="3">RS5460</strain>
    </source>
</reference>
<feature type="compositionally biased region" description="Basic and acidic residues" evidence="1">
    <location>
        <begin position="63"/>
        <end position="90"/>
    </location>
</feature>
<protein>
    <submittedName>
        <fullName evidence="2">Uncharacterized protein</fullName>
    </submittedName>
</protein>
<evidence type="ECO:0000256" key="1">
    <source>
        <dbReference type="SAM" id="MobiDB-lite"/>
    </source>
</evidence>
<feature type="region of interest" description="Disordered" evidence="1">
    <location>
        <begin position="48"/>
        <end position="121"/>
    </location>
</feature>
<organism evidence="2 3">
    <name type="scientific">Pristionchus mayeri</name>
    <dbReference type="NCBI Taxonomy" id="1317129"/>
    <lineage>
        <taxon>Eukaryota</taxon>
        <taxon>Metazoa</taxon>
        <taxon>Ecdysozoa</taxon>
        <taxon>Nematoda</taxon>
        <taxon>Chromadorea</taxon>
        <taxon>Rhabditida</taxon>
        <taxon>Rhabditina</taxon>
        <taxon>Diplogasteromorpha</taxon>
        <taxon>Diplogasteroidea</taxon>
        <taxon>Neodiplogasteridae</taxon>
        <taxon>Pristionchus</taxon>
    </lineage>
</organism>
<keyword evidence="3" id="KW-1185">Reference proteome</keyword>
<dbReference type="AlphaFoldDB" id="A0AAN4ZN65"/>
<evidence type="ECO:0000313" key="3">
    <source>
        <dbReference type="Proteomes" id="UP001328107"/>
    </source>
</evidence>
<comment type="caution">
    <text evidence="2">The sequence shown here is derived from an EMBL/GenBank/DDBJ whole genome shotgun (WGS) entry which is preliminary data.</text>
</comment>
<feature type="non-terminal residue" evidence="2">
    <location>
        <position position="1"/>
    </location>
</feature>
<dbReference type="EMBL" id="BTRK01000003">
    <property type="protein sequence ID" value="GMR43786.1"/>
    <property type="molecule type" value="Genomic_DNA"/>
</dbReference>